<proteinExistence type="predicted"/>
<dbReference type="EMBL" id="BOMI01000123">
    <property type="protein sequence ID" value="GID77543.1"/>
    <property type="molecule type" value="Genomic_DNA"/>
</dbReference>
<evidence type="ECO:0000256" key="1">
    <source>
        <dbReference type="SAM" id="Phobius"/>
    </source>
</evidence>
<comment type="caution">
    <text evidence="3">The sequence shown here is derived from an EMBL/GenBank/DDBJ whole genome shotgun (WGS) entry which is preliminary data.</text>
</comment>
<keyword evidence="3" id="KW-0378">Hydrolase</keyword>
<organism evidence="3 4">
    <name type="scientific">Paractinoplanes deccanensis</name>
    <dbReference type="NCBI Taxonomy" id="113561"/>
    <lineage>
        <taxon>Bacteria</taxon>
        <taxon>Bacillati</taxon>
        <taxon>Actinomycetota</taxon>
        <taxon>Actinomycetes</taxon>
        <taxon>Micromonosporales</taxon>
        <taxon>Micromonosporaceae</taxon>
        <taxon>Paractinoplanes</taxon>
    </lineage>
</organism>
<accession>A0ABQ3YBZ0</accession>
<keyword evidence="4" id="KW-1185">Reference proteome</keyword>
<evidence type="ECO:0000313" key="3">
    <source>
        <dbReference type="EMBL" id="GID77543.1"/>
    </source>
</evidence>
<keyword evidence="3" id="KW-0540">Nuclease</keyword>
<evidence type="ECO:0000259" key="2">
    <source>
        <dbReference type="Pfam" id="PF03372"/>
    </source>
</evidence>
<feature type="transmembrane region" description="Helical" evidence="1">
    <location>
        <begin position="72"/>
        <end position="90"/>
    </location>
</feature>
<dbReference type="GO" id="GO:0004519">
    <property type="term" value="F:endonuclease activity"/>
    <property type="evidence" value="ECO:0007669"/>
    <property type="project" value="UniProtKB-KW"/>
</dbReference>
<dbReference type="Proteomes" id="UP000609879">
    <property type="component" value="Unassembled WGS sequence"/>
</dbReference>
<gene>
    <name evidence="3" type="ORF">Ade02nite_61840</name>
</gene>
<dbReference type="Gene3D" id="3.60.10.10">
    <property type="entry name" value="Endonuclease/exonuclease/phosphatase"/>
    <property type="match status" value="1"/>
</dbReference>
<dbReference type="InterPro" id="IPR005135">
    <property type="entry name" value="Endo/exonuclease/phosphatase"/>
</dbReference>
<dbReference type="SUPFAM" id="SSF56219">
    <property type="entry name" value="DNase I-like"/>
    <property type="match status" value="1"/>
</dbReference>
<feature type="transmembrane region" description="Helical" evidence="1">
    <location>
        <begin position="44"/>
        <end position="65"/>
    </location>
</feature>
<dbReference type="InterPro" id="IPR036691">
    <property type="entry name" value="Endo/exonu/phosph_ase_sf"/>
</dbReference>
<sequence length="333" mass="34906">MTITTTPAGVRPGRRVRRTALLALLTLPGLVWGVFRSLGWEPGYAVMVMAFTPYVAAWTLVPLAAALVARKWLIAAVAAVAAVLLGVAVLPRALPGSSPGTGVPLTVMTINMFVGQADPAAVVKLVREHDVAVLAVQEFTPAAADGLAAAGLGEVLPYRALADEVGTTGSGLYSRYPMTAQGSQRFHGDNLQPGNLQAYATIQVPGAAPIVVESAHPLAPYSKEALPSWRADLEEEPRADRNGAPRVLLGDFNATLDHEPLRDLISGGYRDAADTVGKGLIATWGPYAGRPIPPVTLDHVLVDERVGVRDVQVHGVEGSDHRSVLAVLTVPAA</sequence>
<feature type="transmembrane region" description="Helical" evidence="1">
    <location>
        <begin position="20"/>
        <end position="38"/>
    </location>
</feature>
<dbReference type="Pfam" id="PF03372">
    <property type="entry name" value="Exo_endo_phos"/>
    <property type="match status" value="1"/>
</dbReference>
<evidence type="ECO:0000313" key="4">
    <source>
        <dbReference type="Proteomes" id="UP000609879"/>
    </source>
</evidence>
<name>A0ABQ3YBZ0_9ACTN</name>
<keyword evidence="1" id="KW-1133">Transmembrane helix</keyword>
<reference evidence="3 4" key="1">
    <citation type="submission" date="2021-01" db="EMBL/GenBank/DDBJ databases">
        <title>Whole genome shotgun sequence of Actinoplanes deccanensis NBRC 13994.</title>
        <authorList>
            <person name="Komaki H."/>
            <person name="Tamura T."/>
        </authorList>
    </citation>
    <scope>NUCLEOTIDE SEQUENCE [LARGE SCALE GENOMIC DNA]</scope>
    <source>
        <strain evidence="3 4">NBRC 13994</strain>
    </source>
</reference>
<keyword evidence="1" id="KW-0472">Membrane</keyword>
<keyword evidence="1" id="KW-0812">Transmembrane</keyword>
<feature type="domain" description="Endonuclease/exonuclease/phosphatase" evidence="2">
    <location>
        <begin position="108"/>
        <end position="321"/>
    </location>
</feature>
<keyword evidence="3" id="KW-0255">Endonuclease</keyword>
<protein>
    <submittedName>
        <fullName evidence="3">Endonuclease</fullName>
    </submittedName>
</protein>
<dbReference type="RefSeq" id="WP_203771630.1">
    <property type="nucleotide sequence ID" value="NZ_BAAABO010000043.1"/>
</dbReference>